<dbReference type="SUPFAM" id="SSF55961">
    <property type="entry name" value="Bet v1-like"/>
    <property type="match status" value="1"/>
</dbReference>
<dbReference type="CDD" id="cd07822">
    <property type="entry name" value="SRPBCC_4"/>
    <property type="match status" value="1"/>
</dbReference>
<dbReference type="Pfam" id="PF10604">
    <property type="entry name" value="Polyketide_cyc2"/>
    <property type="match status" value="1"/>
</dbReference>
<comment type="caution">
    <text evidence="1">The sequence shown here is derived from an EMBL/GenBank/DDBJ whole genome shotgun (WGS) entry which is preliminary data.</text>
</comment>
<dbReference type="EMBL" id="JBFCZG010000006">
    <property type="protein sequence ID" value="KAL3421070.1"/>
    <property type="molecule type" value="Genomic_DNA"/>
</dbReference>
<gene>
    <name evidence="1" type="ORF">PVAG01_07515</name>
</gene>
<dbReference type="PANTHER" id="PTHR36166:SF1">
    <property type="entry name" value="SRPBCC DOMAIN-CONTAINING PROTEIN"/>
    <property type="match status" value="1"/>
</dbReference>
<proteinExistence type="predicted"/>
<evidence type="ECO:0000313" key="2">
    <source>
        <dbReference type="Proteomes" id="UP001629113"/>
    </source>
</evidence>
<dbReference type="InterPro" id="IPR023393">
    <property type="entry name" value="START-like_dom_sf"/>
</dbReference>
<dbReference type="InterPro" id="IPR019587">
    <property type="entry name" value="Polyketide_cyclase/dehydratase"/>
</dbReference>
<evidence type="ECO:0000313" key="1">
    <source>
        <dbReference type="EMBL" id="KAL3421070.1"/>
    </source>
</evidence>
<organism evidence="1 2">
    <name type="scientific">Phlyctema vagabunda</name>
    <dbReference type="NCBI Taxonomy" id="108571"/>
    <lineage>
        <taxon>Eukaryota</taxon>
        <taxon>Fungi</taxon>
        <taxon>Dikarya</taxon>
        <taxon>Ascomycota</taxon>
        <taxon>Pezizomycotina</taxon>
        <taxon>Leotiomycetes</taxon>
        <taxon>Helotiales</taxon>
        <taxon>Dermateaceae</taxon>
        <taxon>Phlyctema</taxon>
    </lineage>
</organism>
<keyword evidence="2" id="KW-1185">Reference proteome</keyword>
<dbReference type="Gene3D" id="3.30.530.20">
    <property type="match status" value="1"/>
</dbReference>
<sequence>MPTITTKVEIAATPEEVRSKFLDFSQIPNYSPNGFVRQIEPVEPKSSSEIKTGDFLNCVMGYGSMKFTPTVLENSSSVFSWRGSIPGLFVGDHSFRFESVKAASGTETTMFVQDEVFTGLLSFLMGDGLLANWAGQMEKTKSGFESYNKDFKAWVEKK</sequence>
<reference evidence="1 2" key="1">
    <citation type="submission" date="2024-06" db="EMBL/GenBank/DDBJ databases">
        <title>Complete genome of Phlyctema vagabunda strain 19-DSS-EL-015.</title>
        <authorList>
            <person name="Fiorenzani C."/>
        </authorList>
    </citation>
    <scope>NUCLEOTIDE SEQUENCE [LARGE SCALE GENOMIC DNA]</scope>
    <source>
        <strain evidence="1 2">19-DSS-EL-015</strain>
    </source>
</reference>
<dbReference type="PANTHER" id="PTHR36166">
    <property type="entry name" value="CHROMOSOME 9, WHOLE GENOME SHOTGUN SEQUENCE"/>
    <property type="match status" value="1"/>
</dbReference>
<accession>A0ABR4PCS0</accession>
<dbReference type="Proteomes" id="UP001629113">
    <property type="component" value="Unassembled WGS sequence"/>
</dbReference>
<name>A0ABR4PCS0_9HELO</name>
<protein>
    <submittedName>
        <fullName evidence="1">Activator of hsp90 ATPase 1 family protein</fullName>
    </submittedName>
</protein>